<protein>
    <recommendedName>
        <fullName evidence="5">Citrate synthase</fullName>
    </recommendedName>
</protein>
<dbReference type="PIRSF" id="PIRSF001369">
    <property type="entry name" value="Citrate_synth"/>
    <property type="match status" value="1"/>
</dbReference>
<comment type="similarity">
    <text evidence="2 5">Belongs to the citrate synthase family.</text>
</comment>
<evidence type="ECO:0000256" key="3">
    <source>
        <dbReference type="ARBA" id="ARBA00022679"/>
    </source>
</evidence>
<dbReference type="Proteomes" id="UP000623678">
    <property type="component" value="Unassembled WGS sequence"/>
</dbReference>
<dbReference type="Gene3D" id="1.10.230.10">
    <property type="entry name" value="Cytochrome P450-Terp, domain 2"/>
    <property type="match status" value="1"/>
</dbReference>
<evidence type="ECO:0000256" key="2">
    <source>
        <dbReference type="ARBA" id="ARBA00010566"/>
    </source>
</evidence>
<keyword evidence="8" id="KW-1185">Reference proteome</keyword>
<dbReference type="InterPro" id="IPR016143">
    <property type="entry name" value="Citrate_synth-like_sm_a-sub"/>
</dbReference>
<dbReference type="PRINTS" id="PR00143">
    <property type="entry name" value="CITRTSNTHASE"/>
</dbReference>
<evidence type="ECO:0000256" key="5">
    <source>
        <dbReference type="PIRNR" id="PIRNR001369"/>
    </source>
</evidence>
<evidence type="ECO:0000313" key="7">
    <source>
        <dbReference type="EMBL" id="MBC8585535.1"/>
    </source>
</evidence>
<dbReference type="Pfam" id="PF00285">
    <property type="entry name" value="Citrate_synt"/>
    <property type="match status" value="1"/>
</dbReference>
<evidence type="ECO:0000313" key="8">
    <source>
        <dbReference type="Proteomes" id="UP000623678"/>
    </source>
</evidence>
<dbReference type="CDD" id="cd06113">
    <property type="entry name" value="citrate_synt_like_1_2"/>
    <property type="match status" value="1"/>
</dbReference>
<keyword evidence="3 5" id="KW-0808">Transferase</keyword>
<sequence>MLKLNLETTVALNEEFKKDIKLLFEQYQKYNRFDQSYYDRFNVKRGLRNADGTGVLAGLSQICNVHGYMINEGEKMPIDGELIYRGINIHDIINGCATDNRYSFEETAWLLLMGFLPNQKQLDHFSAMLSRYRDLPDNFTEDMIMKAPSTNIMNVLSRCVLALYTYDNNPEDTSIENVMRQSIQLIARMPSIMVAAYQVKKRVFDGRSMYLHNPRPDFSTAQNILRLLRSDKQFTEEEAHLLDLCLVLHVEHGGGNNSTFTTRVLTSSGTDTYSAISAGIGSLKGPRHGGASHKVSEMMTAIKEGVSNWDDDNEVKDFLVKIINKQAGDHSGLIYGMGHAVYTKSDPRATILKANAIKLATGTEYEKEFKLLHSVERLAPDLLREKWGNDRSVCANVDLYSGLVYRMLGIPEELHTPLFATARTAGWCAHRMEEISSGGKIIRPAYKPIAQEQEYIPLSERH</sequence>
<dbReference type="GO" id="GO:0005975">
    <property type="term" value="P:carbohydrate metabolic process"/>
    <property type="evidence" value="ECO:0007669"/>
    <property type="project" value="TreeGrafter"/>
</dbReference>
<feature type="active site" evidence="6">
    <location>
        <position position="339"/>
    </location>
</feature>
<organism evidence="7 8">
    <name type="scientific">Youxingia wuxianensis</name>
    <dbReference type="NCBI Taxonomy" id="2763678"/>
    <lineage>
        <taxon>Bacteria</taxon>
        <taxon>Bacillati</taxon>
        <taxon>Bacillota</taxon>
        <taxon>Clostridia</taxon>
        <taxon>Eubacteriales</taxon>
        <taxon>Oscillospiraceae</taxon>
        <taxon>Youxingia</taxon>
    </lineage>
</organism>
<comment type="caution">
    <text evidence="7">The sequence shown here is derived from an EMBL/GenBank/DDBJ whole genome shotgun (WGS) entry which is preliminary data.</text>
</comment>
<evidence type="ECO:0000256" key="4">
    <source>
        <dbReference type="ARBA" id="ARBA00049288"/>
    </source>
</evidence>
<dbReference type="EMBL" id="JACRTD010000005">
    <property type="protein sequence ID" value="MBC8585535.1"/>
    <property type="molecule type" value="Genomic_DNA"/>
</dbReference>
<evidence type="ECO:0000256" key="1">
    <source>
        <dbReference type="ARBA" id="ARBA00005163"/>
    </source>
</evidence>
<dbReference type="GO" id="GO:0036440">
    <property type="term" value="F:citrate synthase activity"/>
    <property type="evidence" value="ECO:0007669"/>
    <property type="project" value="UniProtKB-EC"/>
</dbReference>
<gene>
    <name evidence="7" type="ORF">H8705_08060</name>
</gene>
<accession>A0A926ESL9</accession>
<dbReference type="InterPro" id="IPR002020">
    <property type="entry name" value="Citrate_synthase"/>
</dbReference>
<name>A0A926ESL9_9FIRM</name>
<dbReference type="GO" id="GO:0005829">
    <property type="term" value="C:cytosol"/>
    <property type="evidence" value="ECO:0007669"/>
    <property type="project" value="TreeGrafter"/>
</dbReference>
<dbReference type="SUPFAM" id="SSF48256">
    <property type="entry name" value="Citrate synthase"/>
    <property type="match status" value="1"/>
</dbReference>
<comment type="catalytic activity">
    <reaction evidence="4">
        <text>oxaloacetate + acetyl-CoA + H2O = citrate + CoA + H(+)</text>
        <dbReference type="Rhea" id="RHEA:16845"/>
        <dbReference type="ChEBI" id="CHEBI:15377"/>
        <dbReference type="ChEBI" id="CHEBI:15378"/>
        <dbReference type="ChEBI" id="CHEBI:16452"/>
        <dbReference type="ChEBI" id="CHEBI:16947"/>
        <dbReference type="ChEBI" id="CHEBI:57287"/>
        <dbReference type="ChEBI" id="CHEBI:57288"/>
        <dbReference type="EC" id="2.3.3.16"/>
    </reaction>
</comment>
<dbReference type="GO" id="GO:0006099">
    <property type="term" value="P:tricarboxylic acid cycle"/>
    <property type="evidence" value="ECO:0007669"/>
    <property type="project" value="InterPro"/>
</dbReference>
<comment type="pathway">
    <text evidence="1">Carbohydrate metabolism; tricarboxylic acid cycle.</text>
</comment>
<dbReference type="Gene3D" id="1.10.580.10">
    <property type="entry name" value="Citrate Synthase, domain 1"/>
    <property type="match status" value="1"/>
</dbReference>
<dbReference type="RefSeq" id="WP_262395322.1">
    <property type="nucleotide sequence ID" value="NZ_JACRTD010000005.1"/>
</dbReference>
<reference evidence="7" key="1">
    <citation type="submission" date="2020-08" db="EMBL/GenBank/DDBJ databases">
        <title>Genome public.</title>
        <authorList>
            <person name="Liu C."/>
            <person name="Sun Q."/>
        </authorList>
    </citation>
    <scope>NUCLEOTIDE SEQUENCE</scope>
    <source>
        <strain evidence="7">NSJ-64</strain>
    </source>
</reference>
<dbReference type="PANTHER" id="PTHR11739">
    <property type="entry name" value="CITRATE SYNTHASE"/>
    <property type="match status" value="1"/>
</dbReference>
<proteinExistence type="inferred from homology"/>
<dbReference type="PANTHER" id="PTHR11739:SF4">
    <property type="entry name" value="CITRATE SYNTHASE, PEROXISOMAL"/>
    <property type="match status" value="1"/>
</dbReference>
<dbReference type="InterPro" id="IPR036969">
    <property type="entry name" value="Citrate_synthase_sf"/>
</dbReference>
<feature type="active site" evidence="6">
    <location>
        <position position="398"/>
    </location>
</feature>
<dbReference type="NCBIfam" id="NF010635">
    <property type="entry name" value="PRK14032.1"/>
    <property type="match status" value="1"/>
</dbReference>
<dbReference type="InterPro" id="IPR024176">
    <property type="entry name" value="Citrate_synthase_bac-typ"/>
</dbReference>
<dbReference type="InterPro" id="IPR016142">
    <property type="entry name" value="Citrate_synth-like_lrg_a-sub"/>
</dbReference>
<dbReference type="AlphaFoldDB" id="A0A926ESL9"/>
<evidence type="ECO:0000256" key="6">
    <source>
        <dbReference type="PIRSR" id="PIRSR001369-1"/>
    </source>
</evidence>